<sequence length="325" mass="36076">MKRMAGRPGFHLLSCLVLVLVLLGSVSGEADIASRLKGMKARHKELSEKRRNTVDSFRGKEVNFATAQDEVGETEEHLVEEEPENAKLGFRESLKVLREEFSSELAKGGNEETLSAMQNIALRPDFDAPLLSSVMEARIERKMLKMFENFLSSYEPKKCTGCNQHDPEEPEAPEELEDEDIVKTTTRKLRRKLKNVKPQAEPEAEPEPEEGDRIAVAIEARRKLKEKAGKKLVPEVESESGIDANVGETIAEAVEENDTDAEAVEAEADDNLEELGELAKDALNLKDLSVGKLKQLFKEGASGQTLASVKKKIINRWRGVIGVAK</sequence>
<feature type="region of interest" description="Disordered" evidence="1">
    <location>
        <begin position="190"/>
        <end position="213"/>
    </location>
</feature>
<feature type="signal peptide" evidence="2">
    <location>
        <begin position="1"/>
        <end position="28"/>
    </location>
</feature>
<keyword evidence="4" id="KW-1185">Reference proteome</keyword>
<comment type="caution">
    <text evidence="3">The sequence shown here is derived from an EMBL/GenBank/DDBJ whole genome shotgun (WGS) entry which is preliminary data.</text>
</comment>
<organism evidence="3 4">
    <name type="scientific">Rhodosorus marinus</name>
    <dbReference type="NCBI Taxonomy" id="101924"/>
    <lineage>
        <taxon>Eukaryota</taxon>
        <taxon>Rhodophyta</taxon>
        <taxon>Stylonematophyceae</taxon>
        <taxon>Stylonematales</taxon>
        <taxon>Stylonemataceae</taxon>
        <taxon>Rhodosorus</taxon>
    </lineage>
</organism>
<proteinExistence type="predicted"/>
<accession>A0AAV8UVQ0</accession>
<name>A0AAV8UVQ0_9RHOD</name>
<evidence type="ECO:0000313" key="3">
    <source>
        <dbReference type="EMBL" id="KAJ8905198.1"/>
    </source>
</evidence>
<reference evidence="3 4" key="1">
    <citation type="journal article" date="2023" name="Nat. Commun.">
        <title>Origin of minicircular mitochondrial genomes in red algae.</title>
        <authorList>
            <person name="Lee Y."/>
            <person name="Cho C.H."/>
            <person name="Lee Y.M."/>
            <person name="Park S.I."/>
            <person name="Yang J.H."/>
            <person name="West J.A."/>
            <person name="Bhattacharya D."/>
            <person name="Yoon H.S."/>
        </authorList>
    </citation>
    <scope>NUCLEOTIDE SEQUENCE [LARGE SCALE GENOMIC DNA]</scope>
    <source>
        <strain evidence="3 4">CCMP1338</strain>
        <tissue evidence="3">Whole cell</tissue>
    </source>
</reference>
<evidence type="ECO:0000256" key="1">
    <source>
        <dbReference type="SAM" id="MobiDB-lite"/>
    </source>
</evidence>
<dbReference type="EMBL" id="JAMWBK010000005">
    <property type="protein sequence ID" value="KAJ8905198.1"/>
    <property type="molecule type" value="Genomic_DNA"/>
</dbReference>
<feature type="chain" id="PRO_5043574958" description="TFIIS N-terminal domain-containing protein" evidence="2">
    <location>
        <begin position="29"/>
        <end position="325"/>
    </location>
</feature>
<evidence type="ECO:0000313" key="4">
    <source>
        <dbReference type="Proteomes" id="UP001157974"/>
    </source>
</evidence>
<keyword evidence="2" id="KW-0732">Signal</keyword>
<protein>
    <recommendedName>
        <fullName evidence="5">TFIIS N-terminal domain-containing protein</fullName>
    </recommendedName>
</protein>
<evidence type="ECO:0008006" key="5">
    <source>
        <dbReference type="Google" id="ProtNLM"/>
    </source>
</evidence>
<dbReference type="AlphaFoldDB" id="A0AAV8UVQ0"/>
<evidence type="ECO:0000256" key="2">
    <source>
        <dbReference type="SAM" id="SignalP"/>
    </source>
</evidence>
<gene>
    <name evidence="3" type="ORF">NDN08_001707</name>
</gene>
<dbReference type="Proteomes" id="UP001157974">
    <property type="component" value="Unassembled WGS sequence"/>
</dbReference>